<dbReference type="PROSITE" id="PS51186">
    <property type="entry name" value="GNAT"/>
    <property type="match status" value="1"/>
</dbReference>
<dbReference type="GO" id="GO:0016747">
    <property type="term" value="F:acyltransferase activity, transferring groups other than amino-acyl groups"/>
    <property type="evidence" value="ECO:0007669"/>
    <property type="project" value="InterPro"/>
</dbReference>
<keyword evidence="3" id="KW-1185">Reference proteome</keyword>
<dbReference type="InterPro" id="IPR016181">
    <property type="entry name" value="Acyl_CoA_acyltransferase"/>
</dbReference>
<dbReference type="EMBL" id="VDGI01000004">
    <property type="protein sequence ID" value="TQR20709.1"/>
    <property type="molecule type" value="Genomic_DNA"/>
</dbReference>
<evidence type="ECO:0000259" key="1">
    <source>
        <dbReference type="PROSITE" id="PS51186"/>
    </source>
</evidence>
<dbReference type="InterPro" id="IPR000182">
    <property type="entry name" value="GNAT_dom"/>
</dbReference>
<dbReference type="Pfam" id="PF00583">
    <property type="entry name" value="Acetyltransf_1"/>
    <property type="match status" value="1"/>
</dbReference>
<name>A0A544TTE2_9BACI</name>
<dbReference type="SUPFAM" id="SSF55729">
    <property type="entry name" value="Acyl-CoA N-acyltransferases (Nat)"/>
    <property type="match status" value="1"/>
</dbReference>
<dbReference type="Proteomes" id="UP000316626">
    <property type="component" value="Unassembled WGS sequence"/>
</dbReference>
<evidence type="ECO:0000313" key="3">
    <source>
        <dbReference type="Proteomes" id="UP000316626"/>
    </source>
</evidence>
<comment type="caution">
    <text evidence="2">The sequence shown here is derived from an EMBL/GenBank/DDBJ whole genome shotgun (WGS) entry which is preliminary data.</text>
</comment>
<evidence type="ECO:0000313" key="2">
    <source>
        <dbReference type="EMBL" id="TQR20709.1"/>
    </source>
</evidence>
<accession>A0A544TTE2</accession>
<dbReference type="OrthoDB" id="66776at2"/>
<feature type="domain" description="N-acetyltransferase" evidence="1">
    <location>
        <begin position="7"/>
        <end position="159"/>
    </location>
</feature>
<organism evidence="2 3">
    <name type="scientific">Psychrobacillus vulpis</name>
    <dbReference type="NCBI Taxonomy" id="2325572"/>
    <lineage>
        <taxon>Bacteria</taxon>
        <taxon>Bacillati</taxon>
        <taxon>Bacillota</taxon>
        <taxon>Bacilli</taxon>
        <taxon>Bacillales</taxon>
        <taxon>Bacillaceae</taxon>
        <taxon>Psychrobacillus</taxon>
    </lineage>
</organism>
<sequence length="159" mass="18214">MSKINGVELKHFSSEYLKKLNSFELPEEQKQFSALPNKFEEITEGQYRIVILNDDEPVGFFLLNSTERLKEYSSNMNALLLTALSINHTEQGKGYANQGMSLLSTFIQSEFPNCDEIFLVVDVENIPAQRLYKKVGFQETGERKIGRIGEEIIMRLSII</sequence>
<dbReference type="AlphaFoldDB" id="A0A544TTE2"/>
<gene>
    <name evidence="2" type="ORF">FG384_06350</name>
</gene>
<dbReference type="Gene3D" id="3.40.630.30">
    <property type="match status" value="1"/>
</dbReference>
<reference evidence="2 3" key="1">
    <citation type="submission" date="2019-06" db="EMBL/GenBank/DDBJ databases">
        <title>Psychrobacillus vulpis sp. nov., a new species isolated from feces of a red fox that inhabits in The Tablas de Daimiel Natural Park, Albacete, Spain.</title>
        <authorList>
            <person name="Rodriguez M."/>
            <person name="Reina J.C."/>
            <person name="Bejar V."/>
            <person name="Llamas I."/>
        </authorList>
    </citation>
    <scope>NUCLEOTIDE SEQUENCE [LARGE SCALE GENOMIC DNA]</scope>
    <source>
        <strain evidence="2 3">Z8</strain>
    </source>
</reference>
<keyword evidence="2" id="KW-0808">Transferase</keyword>
<proteinExistence type="predicted"/>
<protein>
    <submittedName>
        <fullName evidence="2">GNAT family N-acetyltransferase</fullName>
    </submittedName>
</protein>
<dbReference type="RefSeq" id="WP_142641748.1">
    <property type="nucleotide sequence ID" value="NZ_VDGI01000004.1"/>
</dbReference>